<dbReference type="InterPro" id="IPR035681">
    <property type="entry name" value="ComA-like_MBL"/>
</dbReference>
<dbReference type="InterPro" id="IPR036866">
    <property type="entry name" value="RibonucZ/Hydroxyglut_hydro"/>
</dbReference>
<dbReference type="Proteomes" id="UP001079657">
    <property type="component" value="Unassembled WGS sequence"/>
</dbReference>
<dbReference type="PROSITE" id="PS51257">
    <property type="entry name" value="PROKAR_LIPOPROTEIN"/>
    <property type="match status" value="1"/>
</dbReference>
<accession>A0ABT4CSA1</accession>
<evidence type="ECO:0000313" key="2">
    <source>
        <dbReference type="EMBL" id="MCY6371948.1"/>
    </source>
</evidence>
<feature type="domain" description="Metallo-beta-lactamase" evidence="1">
    <location>
        <begin position="49"/>
        <end position="241"/>
    </location>
</feature>
<dbReference type="SUPFAM" id="SSF56281">
    <property type="entry name" value="Metallo-hydrolase/oxidoreductase"/>
    <property type="match status" value="1"/>
</dbReference>
<dbReference type="InterPro" id="IPR052159">
    <property type="entry name" value="Competence_DNA_uptake"/>
</dbReference>
<gene>
    <name evidence="2" type="ORF">OXH55_14975</name>
</gene>
<protein>
    <submittedName>
        <fullName evidence="2">ComEC/Rec2 family competence protein</fullName>
    </submittedName>
</protein>
<dbReference type="Pfam" id="PF00753">
    <property type="entry name" value="Lactamase_B"/>
    <property type="match status" value="1"/>
</dbReference>
<dbReference type="EMBL" id="JAPQES010000005">
    <property type="protein sequence ID" value="MCY6371948.1"/>
    <property type="molecule type" value="Genomic_DNA"/>
</dbReference>
<dbReference type="PANTHER" id="PTHR30619">
    <property type="entry name" value="DNA INTERNALIZATION/COMPETENCE PROTEIN COMEC/REC2"/>
    <property type="match status" value="1"/>
</dbReference>
<dbReference type="SMART" id="SM00849">
    <property type="entry name" value="Lactamase_B"/>
    <property type="match status" value="1"/>
</dbReference>
<dbReference type="RefSeq" id="WP_268050847.1">
    <property type="nucleotide sequence ID" value="NZ_JAPQES010000005.1"/>
</dbReference>
<evidence type="ECO:0000313" key="3">
    <source>
        <dbReference type="Proteomes" id="UP001079657"/>
    </source>
</evidence>
<evidence type="ECO:0000259" key="1">
    <source>
        <dbReference type="SMART" id="SM00849"/>
    </source>
</evidence>
<proteinExistence type="predicted"/>
<dbReference type="CDD" id="cd07731">
    <property type="entry name" value="ComA-like_MBL-fold"/>
    <property type="match status" value="1"/>
</dbReference>
<dbReference type="PANTHER" id="PTHR30619:SF7">
    <property type="entry name" value="BETA-LACTAMASE DOMAIN PROTEIN"/>
    <property type="match status" value="1"/>
</dbReference>
<keyword evidence="3" id="KW-1185">Reference proteome</keyword>
<dbReference type="InterPro" id="IPR001279">
    <property type="entry name" value="Metallo-B-lactamas"/>
</dbReference>
<reference evidence="2" key="1">
    <citation type="submission" date="2022-12" db="EMBL/GenBank/DDBJ databases">
        <authorList>
            <person name="Wang J."/>
        </authorList>
    </citation>
    <scope>NUCLEOTIDE SEQUENCE</scope>
    <source>
        <strain evidence="2">HY-42-06</strain>
    </source>
</reference>
<dbReference type="Gene3D" id="3.60.15.10">
    <property type="entry name" value="Ribonuclease Z/Hydroxyacylglutathione hydrolase-like"/>
    <property type="match status" value="1"/>
</dbReference>
<sequence length="284" mass="31402">MDSFKRFLCILAISVLCIFLFTGCISSKSTSIITSSKDKMLVHYIDVGQGDSILIQVNNKNLLIDAGSKSSTVTSYLKKFGIKTLDYVIVTHPHDDHIGGMSSVISNFNIGHFYAPKKITNTNSFKNMVVSLNKIKLQITPAKAGEKLDMGKNIKCIIVAPNNDSYKETNNYSVVLRVSYINTNFLFTGDAETLSEEEILKKGYNIKADVLKLGHHGSNTSTSINFLNEVNPKVAVISCGKGNDYGHPHKETLTKLKDKNVILYRTDLDGTIILESDGNKITKR</sequence>
<comment type="caution">
    <text evidence="2">The sequence shown here is derived from an EMBL/GenBank/DDBJ whole genome shotgun (WGS) entry which is preliminary data.</text>
</comment>
<name>A0ABT4CSA1_9CLOT</name>
<organism evidence="2 3">
    <name type="scientific">Clostridium ganghwense</name>
    <dbReference type="NCBI Taxonomy" id="312089"/>
    <lineage>
        <taxon>Bacteria</taxon>
        <taxon>Bacillati</taxon>
        <taxon>Bacillota</taxon>
        <taxon>Clostridia</taxon>
        <taxon>Eubacteriales</taxon>
        <taxon>Clostridiaceae</taxon>
        <taxon>Clostridium</taxon>
    </lineage>
</organism>